<organism evidence="2 3">
    <name type="scientific">Niastella vici</name>
    <dbReference type="NCBI Taxonomy" id="1703345"/>
    <lineage>
        <taxon>Bacteria</taxon>
        <taxon>Pseudomonadati</taxon>
        <taxon>Bacteroidota</taxon>
        <taxon>Chitinophagia</taxon>
        <taxon>Chitinophagales</taxon>
        <taxon>Chitinophagaceae</taxon>
        <taxon>Niastella</taxon>
    </lineage>
</organism>
<dbReference type="STRING" id="1703345.A3860_00565"/>
<dbReference type="GO" id="GO:0008757">
    <property type="term" value="F:S-adenosylmethionine-dependent methyltransferase activity"/>
    <property type="evidence" value="ECO:0007669"/>
    <property type="project" value="InterPro"/>
</dbReference>
<dbReference type="Proteomes" id="UP000192796">
    <property type="component" value="Unassembled WGS sequence"/>
</dbReference>
<protein>
    <recommendedName>
        <fullName evidence="1">Methyltransferase type 11 domain-containing protein</fullName>
    </recommendedName>
</protein>
<dbReference type="SUPFAM" id="SSF53335">
    <property type="entry name" value="S-adenosyl-L-methionine-dependent methyltransferases"/>
    <property type="match status" value="1"/>
</dbReference>
<proteinExistence type="predicted"/>
<sequence length="261" mass="30183">MFDARKYWDERLSNQYDLVGVGDISLGMNYNKWSYKVTRKILFRLFRKYSSMFQNNKVLDIGPGTGFVVNIWKSLGKDLTGIDISATAVKNLKVQYPEYSFLEFDIGSSKVNLPENTFSCCSAASVLYHIVDDKALDIALSNIHRLLKKDGIFIFSDNFIREGQYNITHQRCRTLQEYKDALHRNGFEILDRLPNYVLMNDPVDAQTKFYPRLWHLLTRLSAKSKLLNAILWPAVYPIELLLTSVLKESPAQEFMICKAIK</sequence>
<dbReference type="PANTHER" id="PTHR43861:SF1">
    <property type="entry name" value="TRANS-ACONITATE 2-METHYLTRANSFERASE"/>
    <property type="match status" value="1"/>
</dbReference>
<dbReference type="InterPro" id="IPR013216">
    <property type="entry name" value="Methyltransf_11"/>
</dbReference>
<dbReference type="RefSeq" id="WP_081144595.1">
    <property type="nucleotide sequence ID" value="NZ_LVYD01000001.1"/>
</dbReference>
<gene>
    <name evidence="2" type="ORF">A3860_00565</name>
</gene>
<feature type="domain" description="Methyltransferase type 11" evidence="1">
    <location>
        <begin position="59"/>
        <end position="155"/>
    </location>
</feature>
<evidence type="ECO:0000313" key="3">
    <source>
        <dbReference type="Proteomes" id="UP000192796"/>
    </source>
</evidence>
<dbReference type="PANTHER" id="PTHR43861">
    <property type="entry name" value="TRANS-ACONITATE 2-METHYLTRANSFERASE-RELATED"/>
    <property type="match status" value="1"/>
</dbReference>
<name>A0A1V9G8V1_9BACT</name>
<evidence type="ECO:0000313" key="2">
    <source>
        <dbReference type="EMBL" id="OQP66896.1"/>
    </source>
</evidence>
<dbReference type="OrthoDB" id="653491at2"/>
<accession>A0A1V9G8V1</accession>
<evidence type="ECO:0000259" key="1">
    <source>
        <dbReference type="Pfam" id="PF08241"/>
    </source>
</evidence>
<reference evidence="2 3" key="1">
    <citation type="submission" date="2016-03" db="EMBL/GenBank/DDBJ databases">
        <title>Niastella vici sp. nov., isolated from farmland soil.</title>
        <authorList>
            <person name="Chen L."/>
            <person name="Wang D."/>
            <person name="Yang S."/>
            <person name="Wang G."/>
        </authorList>
    </citation>
    <scope>NUCLEOTIDE SEQUENCE [LARGE SCALE GENOMIC DNA]</scope>
    <source>
        <strain evidence="2 3">DJ57</strain>
    </source>
</reference>
<dbReference type="EMBL" id="LVYD01000001">
    <property type="protein sequence ID" value="OQP66896.1"/>
    <property type="molecule type" value="Genomic_DNA"/>
</dbReference>
<dbReference type="AlphaFoldDB" id="A0A1V9G8V1"/>
<dbReference type="CDD" id="cd02440">
    <property type="entry name" value="AdoMet_MTases"/>
    <property type="match status" value="1"/>
</dbReference>
<dbReference type="InterPro" id="IPR029063">
    <property type="entry name" value="SAM-dependent_MTases_sf"/>
</dbReference>
<dbReference type="Gene3D" id="3.40.50.150">
    <property type="entry name" value="Vaccinia Virus protein VP39"/>
    <property type="match status" value="1"/>
</dbReference>
<keyword evidence="3" id="KW-1185">Reference proteome</keyword>
<dbReference type="Pfam" id="PF08241">
    <property type="entry name" value="Methyltransf_11"/>
    <property type="match status" value="1"/>
</dbReference>
<comment type="caution">
    <text evidence="2">The sequence shown here is derived from an EMBL/GenBank/DDBJ whole genome shotgun (WGS) entry which is preliminary data.</text>
</comment>